<reference evidence="4" key="1">
    <citation type="submission" date="2015-01" db="EMBL/GenBank/DDBJ databases">
        <authorList>
            <person name="Aksoy S."/>
            <person name="Warren W."/>
            <person name="Wilson R.K."/>
        </authorList>
    </citation>
    <scope>NUCLEOTIDE SEQUENCE [LARGE SCALE GENOMIC DNA]</scope>
    <source>
        <strain evidence="4">IAEA</strain>
    </source>
</reference>
<proteinExistence type="predicted"/>
<evidence type="ECO:0000256" key="1">
    <source>
        <dbReference type="SAM" id="MobiDB-lite"/>
    </source>
</evidence>
<dbReference type="EnsemblMetazoa" id="GPPI014865-RA">
    <property type="protein sequence ID" value="GPPI014865-PA"/>
    <property type="gene ID" value="GPPI014865"/>
</dbReference>
<feature type="transmembrane region" description="Helical" evidence="2">
    <location>
        <begin position="89"/>
        <end position="106"/>
    </location>
</feature>
<evidence type="ECO:0000256" key="2">
    <source>
        <dbReference type="SAM" id="Phobius"/>
    </source>
</evidence>
<evidence type="ECO:0000313" key="4">
    <source>
        <dbReference type="Proteomes" id="UP000092460"/>
    </source>
</evidence>
<organism evidence="3 4">
    <name type="scientific">Glossina palpalis gambiensis</name>
    <dbReference type="NCBI Taxonomy" id="67801"/>
    <lineage>
        <taxon>Eukaryota</taxon>
        <taxon>Metazoa</taxon>
        <taxon>Ecdysozoa</taxon>
        <taxon>Arthropoda</taxon>
        <taxon>Hexapoda</taxon>
        <taxon>Insecta</taxon>
        <taxon>Pterygota</taxon>
        <taxon>Neoptera</taxon>
        <taxon>Endopterygota</taxon>
        <taxon>Diptera</taxon>
        <taxon>Brachycera</taxon>
        <taxon>Muscomorpha</taxon>
        <taxon>Hippoboscoidea</taxon>
        <taxon>Glossinidae</taxon>
        <taxon>Glossina</taxon>
    </lineage>
</organism>
<keyword evidence="4" id="KW-1185">Reference proteome</keyword>
<evidence type="ECO:0000313" key="3">
    <source>
        <dbReference type="EnsemblMetazoa" id="GPPI014865-PA"/>
    </source>
</evidence>
<dbReference type="Proteomes" id="UP000092460">
    <property type="component" value="Unassembled WGS sequence"/>
</dbReference>
<dbReference type="VEuPathDB" id="VectorBase:GPPI014865"/>
<accession>A0A1B0B0K5</accession>
<feature type="region of interest" description="Disordered" evidence="1">
    <location>
        <begin position="1"/>
        <end position="34"/>
    </location>
</feature>
<dbReference type="EMBL" id="JXJN01006774">
    <property type="status" value="NOT_ANNOTATED_CDS"/>
    <property type="molecule type" value="Genomic_DNA"/>
</dbReference>
<name>A0A1B0B0K5_9MUSC</name>
<reference evidence="3" key="2">
    <citation type="submission" date="2020-05" db="UniProtKB">
        <authorList>
            <consortium name="EnsemblMetazoa"/>
        </authorList>
    </citation>
    <scope>IDENTIFICATION</scope>
    <source>
        <strain evidence="3">IAEA</strain>
    </source>
</reference>
<keyword evidence="2" id="KW-1133">Transmembrane helix</keyword>
<dbReference type="AlphaFoldDB" id="A0A1B0B0K5"/>
<keyword evidence="2" id="KW-0812">Transmembrane</keyword>
<keyword evidence="2" id="KW-0472">Membrane</keyword>
<protein>
    <submittedName>
        <fullName evidence="3">Uncharacterized protein</fullName>
    </submittedName>
</protein>
<sequence>MENRAWRTASRRSPPAKLSPTVRSSPHHNIKKQAYTSTHRFSRMRYFQRPMQFDIDSGLKSRTKGTIVSEMLINLPQVDLIRREKGMKLALTATKGFVILILWFTSLPRCIQ</sequence>